<reference evidence="2 4" key="2">
    <citation type="submission" date="2018-06" db="EMBL/GenBank/DDBJ databases">
        <authorList>
            <consortium name="Pathogen Informatics"/>
            <person name="Doyle S."/>
        </authorList>
    </citation>
    <scope>NUCLEOTIDE SEQUENCE [LARGE SCALE GENOMIC DNA]</scope>
    <source>
        <strain evidence="2 4">NCTC12022</strain>
    </source>
</reference>
<organism evidence="1 3">
    <name type="scientific">Legionella feeleii</name>
    <dbReference type="NCBI Taxonomy" id="453"/>
    <lineage>
        <taxon>Bacteria</taxon>
        <taxon>Pseudomonadati</taxon>
        <taxon>Pseudomonadota</taxon>
        <taxon>Gammaproteobacteria</taxon>
        <taxon>Legionellales</taxon>
        <taxon>Legionellaceae</taxon>
        <taxon>Legionella</taxon>
    </lineage>
</organism>
<dbReference type="PATRIC" id="fig|453.4.peg.982"/>
<dbReference type="STRING" id="453.Lfee_0910"/>
<proteinExistence type="predicted"/>
<accession>A0A0W0U2R7</accession>
<dbReference type="RefSeq" id="WP_058444340.1">
    <property type="nucleotide sequence ID" value="NZ_CAAAHT010000068.1"/>
</dbReference>
<dbReference type="Proteomes" id="UP000251942">
    <property type="component" value="Unassembled WGS sequence"/>
</dbReference>
<sequence>MIDNYIKQSINERLKSKNLNLRAPILTLIQNPTWSKKEQDELTKQLQIDTLSQEELNIIIGPWHRANKLAELWEQIDPSKLKKRINHHLKNIERMEREFNSNYCEINTLMQLLLGNEIFFHLDMCKEILNALLIVNKQNGQPYSIDYFIRYAINSLFYMGKEIGLKADGSPTSLHKYIERITTREQSTINDDYFTYNKIHEEINFFNNFSNVLTPITKFIFNPIDKNTQKILHSIKLRRRAIRLSLKK</sequence>
<keyword evidence="3" id="KW-1185">Reference proteome</keyword>
<dbReference type="OrthoDB" id="5654101at2"/>
<reference evidence="1 3" key="1">
    <citation type="submission" date="2015-11" db="EMBL/GenBank/DDBJ databases">
        <title>Genomic analysis of 38 Legionella species identifies large and diverse effector repertoires.</title>
        <authorList>
            <person name="Burstein D."/>
            <person name="Amaro F."/>
            <person name="Zusman T."/>
            <person name="Lifshitz Z."/>
            <person name="Cohen O."/>
            <person name="Gilbert J.A."/>
            <person name="Pupko T."/>
            <person name="Shuman H.A."/>
            <person name="Segal G."/>
        </authorList>
    </citation>
    <scope>NUCLEOTIDE SEQUENCE [LARGE SCALE GENOMIC DNA]</scope>
    <source>
        <strain evidence="1 3">WO-44C</strain>
    </source>
</reference>
<dbReference type="Proteomes" id="UP000054698">
    <property type="component" value="Unassembled WGS sequence"/>
</dbReference>
<dbReference type="EMBL" id="LNYB01000027">
    <property type="protein sequence ID" value="KTD01974.1"/>
    <property type="molecule type" value="Genomic_DNA"/>
</dbReference>
<evidence type="ECO:0000313" key="2">
    <source>
        <dbReference type="EMBL" id="SPX62221.1"/>
    </source>
</evidence>
<protein>
    <submittedName>
        <fullName evidence="1">Uncharacterized protein</fullName>
    </submittedName>
</protein>
<evidence type="ECO:0000313" key="4">
    <source>
        <dbReference type="Proteomes" id="UP000251942"/>
    </source>
</evidence>
<dbReference type="EMBL" id="UASS01000037">
    <property type="protein sequence ID" value="SPX62221.1"/>
    <property type="molecule type" value="Genomic_DNA"/>
</dbReference>
<gene>
    <name evidence="1" type="ORF">Lfee_0910</name>
    <name evidence="2" type="ORF">NCTC12022_02978</name>
</gene>
<evidence type="ECO:0000313" key="1">
    <source>
        <dbReference type="EMBL" id="KTD01974.1"/>
    </source>
</evidence>
<evidence type="ECO:0000313" key="3">
    <source>
        <dbReference type="Proteomes" id="UP000054698"/>
    </source>
</evidence>
<name>A0A0W0U2R7_9GAMM</name>
<dbReference type="AlphaFoldDB" id="A0A0W0U2R7"/>